<dbReference type="CDD" id="cd04323">
    <property type="entry name" value="AsnRS_cyto_like_N"/>
    <property type="match status" value="1"/>
</dbReference>
<dbReference type="NCBIfam" id="NF003483">
    <property type="entry name" value="PRK05159.1"/>
    <property type="match status" value="1"/>
</dbReference>
<evidence type="ECO:0000256" key="5">
    <source>
        <dbReference type="ARBA" id="ARBA00022917"/>
    </source>
</evidence>
<dbReference type="Pfam" id="PF00152">
    <property type="entry name" value="tRNA-synt_2"/>
    <property type="match status" value="1"/>
</dbReference>
<dbReference type="InterPro" id="IPR006195">
    <property type="entry name" value="aa-tRNA-synth_II"/>
</dbReference>
<keyword evidence="8" id="KW-0175">Coiled coil</keyword>
<name>A0A9D6V3K0_9BACT</name>
<dbReference type="HAMAP" id="MF_00534">
    <property type="entry name" value="Asn_tRNA_synth"/>
    <property type="match status" value="1"/>
</dbReference>
<feature type="coiled-coil region" evidence="8">
    <location>
        <begin position="244"/>
        <end position="271"/>
    </location>
</feature>
<dbReference type="GO" id="GO:0005524">
    <property type="term" value="F:ATP binding"/>
    <property type="evidence" value="ECO:0007669"/>
    <property type="project" value="UniProtKB-UniRule"/>
</dbReference>
<dbReference type="EMBL" id="JACRDE010000448">
    <property type="protein sequence ID" value="MBI5251228.1"/>
    <property type="molecule type" value="Genomic_DNA"/>
</dbReference>
<comment type="subcellular location">
    <subcellularLocation>
        <location evidence="7">Cytoplasm</location>
    </subcellularLocation>
</comment>
<evidence type="ECO:0000256" key="1">
    <source>
        <dbReference type="ARBA" id="ARBA00008226"/>
    </source>
</evidence>
<evidence type="ECO:0000256" key="4">
    <source>
        <dbReference type="ARBA" id="ARBA00022840"/>
    </source>
</evidence>
<gene>
    <name evidence="7 10" type="primary">asnS</name>
    <name evidence="10" type="ORF">HY912_17200</name>
</gene>
<keyword evidence="7" id="KW-0963">Cytoplasm</keyword>
<dbReference type="PROSITE" id="PS50862">
    <property type="entry name" value="AA_TRNA_LIGASE_II"/>
    <property type="match status" value="1"/>
</dbReference>
<evidence type="ECO:0000313" key="10">
    <source>
        <dbReference type="EMBL" id="MBI5251228.1"/>
    </source>
</evidence>
<evidence type="ECO:0000256" key="6">
    <source>
        <dbReference type="ARBA" id="ARBA00023146"/>
    </source>
</evidence>
<evidence type="ECO:0000313" key="11">
    <source>
        <dbReference type="Proteomes" id="UP000807825"/>
    </source>
</evidence>
<dbReference type="GO" id="GO:0004816">
    <property type="term" value="F:asparagine-tRNA ligase activity"/>
    <property type="evidence" value="ECO:0007669"/>
    <property type="project" value="UniProtKB-UniRule"/>
</dbReference>
<keyword evidence="5 7" id="KW-0648">Protein biosynthesis</keyword>
<dbReference type="GO" id="GO:0006421">
    <property type="term" value="P:asparaginyl-tRNA aminoacylation"/>
    <property type="evidence" value="ECO:0007669"/>
    <property type="project" value="UniProtKB-UniRule"/>
</dbReference>
<reference evidence="10" key="1">
    <citation type="submission" date="2020-07" db="EMBL/GenBank/DDBJ databases">
        <title>Huge and variable diversity of episymbiotic CPR bacteria and DPANN archaea in groundwater ecosystems.</title>
        <authorList>
            <person name="He C.Y."/>
            <person name="Keren R."/>
            <person name="Whittaker M."/>
            <person name="Farag I.F."/>
            <person name="Doudna J."/>
            <person name="Cate J.H.D."/>
            <person name="Banfield J.F."/>
        </authorList>
    </citation>
    <scope>NUCLEOTIDE SEQUENCE</scope>
    <source>
        <strain evidence="10">NC_groundwater_1664_Pr3_B-0.1um_52_9</strain>
    </source>
</reference>
<dbReference type="InterPro" id="IPR004522">
    <property type="entry name" value="Asn-tRNA-ligase"/>
</dbReference>
<dbReference type="NCBIfam" id="TIGR00457">
    <property type="entry name" value="asnS"/>
    <property type="match status" value="1"/>
</dbReference>
<dbReference type="PANTHER" id="PTHR22594">
    <property type="entry name" value="ASPARTYL/LYSYL-TRNA SYNTHETASE"/>
    <property type="match status" value="1"/>
</dbReference>
<dbReference type="Proteomes" id="UP000807825">
    <property type="component" value="Unassembled WGS sequence"/>
</dbReference>
<dbReference type="InterPro" id="IPR012340">
    <property type="entry name" value="NA-bd_OB-fold"/>
</dbReference>
<dbReference type="GO" id="GO:0003676">
    <property type="term" value="F:nucleic acid binding"/>
    <property type="evidence" value="ECO:0007669"/>
    <property type="project" value="InterPro"/>
</dbReference>
<dbReference type="Gene3D" id="3.30.930.10">
    <property type="entry name" value="Bira Bifunctional Protein, Domain 2"/>
    <property type="match status" value="1"/>
</dbReference>
<evidence type="ECO:0000256" key="3">
    <source>
        <dbReference type="ARBA" id="ARBA00022741"/>
    </source>
</evidence>
<dbReference type="InterPro" id="IPR004364">
    <property type="entry name" value="Aa-tRNA-synt_II"/>
</dbReference>
<dbReference type="InterPro" id="IPR004365">
    <property type="entry name" value="NA-bd_OB_tRNA"/>
</dbReference>
<dbReference type="CDD" id="cd00776">
    <property type="entry name" value="AsxRS_core"/>
    <property type="match status" value="1"/>
</dbReference>
<evidence type="ECO:0000256" key="7">
    <source>
        <dbReference type="HAMAP-Rule" id="MF_00534"/>
    </source>
</evidence>
<evidence type="ECO:0000256" key="2">
    <source>
        <dbReference type="ARBA" id="ARBA00022598"/>
    </source>
</evidence>
<organism evidence="10 11">
    <name type="scientific">Desulfomonile tiedjei</name>
    <dbReference type="NCBI Taxonomy" id="2358"/>
    <lineage>
        <taxon>Bacteria</taxon>
        <taxon>Pseudomonadati</taxon>
        <taxon>Thermodesulfobacteriota</taxon>
        <taxon>Desulfomonilia</taxon>
        <taxon>Desulfomonilales</taxon>
        <taxon>Desulfomonilaceae</taxon>
        <taxon>Desulfomonile</taxon>
    </lineage>
</organism>
<sequence>MTWVTVDKVAQYEDQNVELRGWIANRRSSGKIRFLHLRDGHGVIQCVVMANQVSPEAFELSDRVPYESSVIVRGTVKKEPRSPLGYEISANEVRLIAEAADYPISKKDHGVGFLMDNRHLWIRSSKQNALLKLRSVVTNAARSFFDELGFVSVEAPVLTPTACEGTTSLFEVAYFDRSAYLTQSGQLYGEAAAMALGQICVYGPTFRAEKSKTRRHLTEFWMIEPEMAFWELPETIDLAEKMICRIVEAALEKCSTQLKTLERDTASLEKAVPPFPRITYSRAVEILKEKGVEFNWGDDFGADEEAVLSQSFDKPVFVTHYPADIKAFYMKREPQNPKLALAVDLLAPEGYGEIIGGGQREDSLEMLEHRIAEHGLPREPLEWYLDLRRYGSVPHAGFGLGIERAVTWIAGIHHVRETIAFPRLMDRLYP</sequence>
<keyword evidence="2 7" id="KW-0436">Ligase</keyword>
<dbReference type="SUPFAM" id="SSF55681">
    <property type="entry name" value="Class II aaRS and biotin synthetases"/>
    <property type="match status" value="1"/>
</dbReference>
<keyword evidence="6 7" id="KW-0030">Aminoacyl-tRNA synthetase</keyword>
<dbReference type="InterPro" id="IPR045864">
    <property type="entry name" value="aa-tRNA-synth_II/BPL/LPL"/>
</dbReference>
<evidence type="ECO:0000256" key="8">
    <source>
        <dbReference type="SAM" id="Coils"/>
    </source>
</evidence>
<comment type="caution">
    <text evidence="10">The sequence shown here is derived from an EMBL/GenBank/DDBJ whole genome shotgun (WGS) entry which is preliminary data.</text>
</comment>
<dbReference type="PANTHER" id="PTHR22594:SF34">
    <property type="entry name" value="ASPARAGINE--TRNA LIGASE, MITOCHONDRIAL-RELATED"/>
    <property type="match status" value="1"/>
</dbReference>
<accession>A0A9D6V3K0</accession>
<dbReference type="PRINTS" id="PR01042">
    <property type="entry name" value="TRNASYNTHASP"/>
</dbReference>
<comment type="similarity">
    <text evidence="1 7">Belongs to the class-II aminoacyl-tRNA synthetase family.</text>
</comment>
<dbReference type="AlphaFoldDB" id="A0A9D6V3K0"/>
<comment type="catalytic activity">
    <reaction evidence="7">
        <text>tRNA(Asn) + L-asparagine + ATP = L-asparaginyl-tRNA(Asn) + AMP + diphosphate + H(+)</text>
        <dbReference type="Rhea" id="RHEA:11180"/>
        <dbReference type="Rhea" id="RHEA-COMP:9659"/>
        <dbReference type="Rhea" id="RHEA-COMP:9674"/>
        <dbReference type="ChEBI" id="CHEBI:15378"/>
        <dbReference type="ChEBI" id="CHEBI:30616"/>
        <dbReference type="ChEBI" id="CHEBI:33019"/>
        <dbReference type="ChEBI" id="CHEBI:58048"/>
        <dbReference type="ChEBI" id="CHEBI:78442"/>
        <dbReference type="ChEBI" id="CHEBI:78515"/>
        <dbReference type="ChEBI" id="CHEBI:456215"/>
        <dbReference type="EC" id="6.1.1.22"/>
    </reaction>
</comment>
<dbReference type="NCBIfam" id="NF003037">
    <property type="entry name" value="PRK03932.1"/>
    <property type="match status" value="1"/>
</dbReference>
<dbReference type="InterPro" id="IPR002312">
    <property type="entry name" value="Asp/Asn-tRNA-synth_IIb"/>
</dbReference>
<dbReference type="Gene3D" id="2.40.50.140">
    <property type="entry name" value="Nucleic acid-binding proteins"/>
    <property type="match status" value="1"/>
</dbReference>
<comment type="subunit">
    <text evidence="7">Homodimer.</text>
</comment>
<protein>
    <recommendedName>
        <fullName evidence="7">Asparagine--tRNA ligase</fullName>
        <ecNumber evidence="7">6.1.1.22</ecNumber>
    </recommendedName>
    <alternativeName>
        <fullName evidence="7">Asparaginyl-tRNA synthetase</fullName>
        <shortName evidence="7">AsnRS</shortName>
    </alternativeName>
</protein>
<keyword evidence="4 7" id="KW-0067">ATP-binding</keyword>
<dbReference type="GO" id="GO:0005737">
    <property type="term" value="C:cytoplasm"/>
    <property type="evidence" value="ECO:0007669"/>
    <property type="project" value="UniProtKB-SubCell"/>
</dbReference>
<proteinExistence type="inferred from homology"/>
<dbReference type="SUPFAM" id="SSF50249">
    <property type="entry name" value="Nucleic acid-binding proteins"/>
    <property type="match status" value="1"/>
</dbReference>
<dbReference type="Pfam" id="PF01336">
    <property type="entry name" value="tRNA_anti-codon"/>
    <property type="match status" value="1"/>
</dbReference>
<keyword evidence="3 7" id="KW-0547">Nucleotide-binding</keyword>
<dbReference type="EC" id="6.1.1.22" evidence="7"/>
<evidence type="ECO:0000259" key="9">
    <source>
        <dbReference type="PROSITE" id="PS50862"/>
    </source>
</evidence>
<feature type="domain" description="Aminoacyl-transfer RNA synthetases class-II family profile" evidence="9">
    <location>
        <begin position="131"/>
        <end position="430"/>
    </location>
</feature>